<feature type="chain" id="PRO_5039313748" evidence="14">
    <location>
        <begin position="31"/>
        <end position="411"/>
    </location>
</feature>
<keyword evidence="8" id="KW-0564">Palmitate</keyword>
<dbReference type="AlphaFoldDB" id="A0A558B2D9"/>
<dbReference type="OrthoDB" id="5242354at2"/>
<evidence type="ECO:0000256" key="9">
    <source>
        <dbReference type="ARBA" id="ARBA00023288"/>
    </source>
</evidence>
<keyword evidence="3" id="KW-0808">Transferase</keyword>
<accession>A0A558B2D9</accession>
<comment type="caution">
    <text evidence="16">The sequence shown here is derived from an EMBL/GenBank/DDBJ whole genome shotgun (WGS) entry which is preliminary data.</text>
</comment>
<dbReference type="SUPFAM" id="SSF141523">
    <property type="entry name" value="L,D-transpeptidase catalytic domain-like"/>
    <property type="match status" value="1"/>
</dbReference>
<evidence type="ECO:0000256" key="3">
    <source>
        <dbReference type="ARBA" id="ARBA00022679"/>
    </source>
</evidence>
<dbReference type="GO" id="GO:0016746">
    <property type="term" value="F:acyltransferase activity"/>
    <property type="evidence" value="ECO:0007669"/>
    <property type="project" value="UniProtKB-KW"/>
</dbReference>
<dbReference type="GO" id="GO:0071555">
    <property type="term" value="P:cell wall organization"/>
    <property type="evidence" value="ECO:0007669"/>
    <property type="project" value="UniProtKB-UniRule"/>
</dbReference>
<reference evidence="16 17" key="2">
    <citation type="submission" date="2019-08" db="EMBL/GenBank/DDBJ databases">
        <title>Amycolatopsis acidicola sp. nov., isolated from peat swamp forest soil.</title>
        <authorList>
            <person name="Srisuk N."/>
        </authorList>
    </citation>
    <scope>NUCLEOTIDE SEQUENCE [LARGE SCALE GENOMIC DNA]</scope>
    <source>
        <strain evidence="16 17">TBRC 6029</strain>
    </source>
</reference>
<keyword evidence="6 13" id="KW-0573">Peptidoglycan synthesis</keyword>
<evidence type="ECO:0000256" key="13">
    <source>
        <dbReference type="PROSITE-ProRule" id="PRU01373"/>
    </source>
</evidence>
<dbReference type="Pfam" id="PF03734">
    <property type="entry name" value="YkuD"/>
    <property type="match status" value="1"/>
</dbReference>
<dbReference type="PANTHER" id="PTHR30582:SF2">
    <property type="entry name" value="L,D-TRANSPEPTIDASE YCIB-RELATED"/>
    <property type="match status" value="1"/>
</dbReference>
<dbReference type="PANTHER" id="PTHR30582">
    <property type="entry name" value="L,D-TRANSPEPTIDASE"/>
    <property type="match status" value="1"/>
</dbReference>
<keyword evidence="10" id="KW-0012">Acyltransferase</keyword>
<keyword evidence="11 13" id="KW-0961">Cell wall biogenesis/degradation</keyword>
<dbReference type="InterPro" id="IPR041280">
    <property type="entry name" value="Big_10"/>
</dbReference>
<dbReference type="Pfam" id="PF17964">
    <property type="entry name" value="Big_10"/>
    <property type="match status" value="1"/>
</dbReference>
<dbReference type="Proteomes" id="UP000320011">
    <property type="component" value="Unassembled WGS sequence"/>
</dbReference>
<keyword evidence="2" id="KW-1003">Cell membrane</keyword>
<dbReference type="PROSITE" id="PS51257">
    <property type="entry name" value="PROKAR_LIPOPROTEIN"/>
    <property type="match status" value="1"/>
</dbReference>
<dbReference type="GO" id="GO:0018104">
    <property type="term" value="P:peptidoglycan-protein cross-linking"/>
    <property type="evidence" value="ECO:0007669"/>
    <property type="project" value="TreeGrafter"/>
</dbReference>
<keyword evidence="9" id="KW-0449">Lipoprotein</keyword>
<dbReference type="GO" id="GO:0071972">
    <property type="term" value="F:peptidoglycan L,D-transpeptidase activity"/>
    <property type="evidence" value="ECO:0007669"/>
    <property type="project" value="TreeGrafter"/>
</dbReference>
<evidence type="ECO:0000256" key="2">
    <source>
        <dbReference type="ARBA" id="ARBA00022475"/>
    </source>
</evidence>
<sequence length="411" mass="43189">MLFKKSLLSSGRARSGAVAGLLATALVLSACSSGDSGGNSANGTNAGGSPSAAAGPVSVSITPAADASNISPVTPIVVKAANGTLTDVTVTNAAKGTKVQGTLSADKTTWTSKDVLGYGATYTVDAHAADGSGKTVEQQGKITTLSPAKQANPNLIPAPSSVAQTGVGVGQPIVFQFSYPVKNKADVEKQLSVTSNPPQDGGWYWIDDKNVHYRPKVYWQAGTTLTVSAKIYGVDFGNGVYGAEDRTETYHVHDSWIAKADGNTDQMQIFHNGQMVKSMLISLGKDATPTHMGPHVISFKAESYIMDSCTYGLCPGQPGAYRSEEKWSERISNDGEFVHENPNSVGAQGNSNVSHGCINLNDANAQWFFNNLGLGDVVEVTNSGGPALPVWDLYGDWSLSWDQWQKGSALH</sequence>
<evidence type="ECO:0000256" key="1">
    <source>
        <dbReference type="ARBA" id="ARBA00004752"/>
    </source>
</evidence>
<reference evidence="16 17" key="1">
    <citation type="submission" date="2019-07" db="EMBL/GenBank/DDBJ databases">
        <authorList>
            <person name="Duangmal K."/>
            <person name="Teo W.F.A."/>
        </authorList>
    </citation>
    <scope>NUCLEOTIDE SEQUENCE [LARGE SCALE GENOMIC DNA]</scope>
    <source>
        <strain evidence="16 17">TBRC 6029</strain>
    </source>
</reference>
<evidence type="ECO:0000256" key="11">
    <source>
        <dbReference type="ARBA" id="ARBA00023316"/>
    </source>
</evidence>
<feature type="active site" description="Proton donor/acceptor" evidence="13">
    <location>
        <position position="339"/>
    </location>
</feature>
<feature type="active site" description="Nucleophile" evidence="13">
    <location>
        <position position="357"/>
    </location>
</feature>
<dbReference type="FunFam" id="2.40.440.10:FF:000005">
    <property type="entry name" value="L,D-transpeptidase 2"/>
    <property type="match status" value="1"/>
</dbReference>
<keyword evidence="4 14" id="KW-0732">Signal</keyword>
<evidence type="ECO:0000259" key="15">
    <source>
        <dbReference type="PROSITE" id="PS52029"/>
    </source>
</evidence>
<evidence type="ECO:0000256" key="5">
    <source>
        <dbReference type="ARBA" id="ARBA00022960"/>
    </source>
</evidence>
<evidence type="ECO:0000256" key="4">
    <source>
        <dbReference type="ARBA" id="ARBA00022729"/>
    </source>
</evidence>
<evidence type="ECO:0000256" key="6">
    <source>
        <dbReference type="ARBA" id="ARBA00022984"/>
    </source>
</evidence>
<comment type="pathway">
    <text evidence="12">Glycan biosynthesis.</text>
</comment>
<comment type="pathway">
    <text evidence="1 13">Cell wall biogenesis; peptidoglycan biosynthesis.</text>
</comment>
<dbReference type="CDD" id="cd16913">
    <property type="entry name" value="YkuD_like"/>
    <property type="match status" value="1"/>
</dbReference>
<keyword evidence="17" id="KW-1185">Reference proteome</keyword>
<evidence type="ECO:0000256" key="8">
    <source>
        <dbReference type="ARBA" id="ARBA00023139"/>
    </source>
</evidence>
<dbReference type="RefSeq" id="WP_144592013.1">
    <property type="nucleotide sequence ID" value="NZ_VJWX01000407.1"/>
</dbReference>
<evidence type="ECO:0000313" key="17">
    <source>
        <dbReference type="Proteomes" id="UP000320011"/>
    </source>
</evidence>
<evidence type="ECO:0000313" key="16">
    <source>
        <dbReference type="EMBL" id="TVT30681.1"/>
    </source>
</evidence>
<dbReference type="EMBL" id="VJWX01000407">
    <property type="protein sequence ID" value="TVT30681.1"/>
    <property type="molecule type" value="Genomic_DNA"/>
</dbReference>
<name>A0A558B2D9_9PSEU</name>
<dbReference type="GO" id="GO:0005576">
    <property type="term" value="C:extracellular region"/>
    <property type="evidence" value="ECO:0007669"/>
    <property type="project" value="TreeGrafter"/>
</dbReference>
<gene>
    <name evidence="16" type="ORF">FNH05_28915</name>
</gene>
<dbReference type="CDD" id="cd13432">
    <property type="entry name" value="LDT_IgD_like_2"/>
    <property type="match status" value="1"/>
</dbReference>
<dbReference type="InterPro" id="IPR038063">
    <property type="entry name" value="Transpep_catalytic_dom"/>
</dbReference>
<dbReference type="InterPro" id="IPR005490">
    <property type="entry name" value="LD_TPept_cat_dom"/>
</dbReference>
<dbReference type="PROSITE" id="PS52029">
    <property type="entry name" value="LD_TPASE"/>
    <property type="match status" value="1"/>
</dbReference>
<keyword evidence="7" id="KW-0472">Membrane</keyword>
<dbReference type="Gene3D" id="2.60.40.3780">
    <property type="match status" value="1"/>
</dbReference>
<dbReference type="Gene3D" id="2.60.40.3710">
    <property type="match status" value="1"/>
</dbReference>
<evidence type="ECO:0000256" key="14">
    <source>
        <dbReference type="SAM" id="SignalP"/>
    </source>
</evidence>
<evidence type="ECO:0000256" key="10">
    <source>
        <dbReference type="ARBA" id="ARBA00023315"/>
    </source>
</evidence>
<keyword evidence="5 13" id="KW-0133">Cell shape</keyword>
<feature type="signal peptide" evidence="14">
    <location>
        <begin position="1"/>
        <end position="30"/>
    </location>
</feature>
<feature type="domain" description="L,D-TPase catalytic" evidence="15">
    <location>
        <begin position="256"/>
        <end position="381"/>
    </location>
</feature>
<dbReference type="GO" id="GO:0008360">
    <property type="term" value="P:regulation of cell shape"/>
    <property type="evidence" value="ECO:0007669"/>
    <property type="project" value="UniProtKB-UniRule"/>
</dbReference>
<dbReference type="InterPro" id="IPR050979">
    <property type="entry name" value="LD-transpeptidase"/>
</dbReference>
<proteinExistence type="predicted"/>
<evidence type="ECO:0000256" key="12">
    <source>
        <dbReference type="ARBA" id="ARBA00060592"/>
    </source>
</evidence>
<dbReference type="UniPathway" id="UPA00219"/>
<evidence type="ECO:0000256" key="7">
    <source>
        <dbReference type="ARBA" id="ARBA00023136"/>
    </source>
</evidence>
<protein>
    <submittedName>
        <fullName evidence="16">L,D-transpeptidase family protein</fullName>
    </submittedName>
</protein>
<dbReference type="Gene3D" id="2.40.440.10">
    <property type="entry name" value="L,D-transpeptidase catalytic domain-like"/>
    <property type="match status" value="1"/>
</dbReference>
<organism evidence="16 17">
    <name type="scientific">Amycolatopsis rhizosphaerae</name>
    <dbReference type="NCBI Taxonomy" id="2053003"/>
    <lineage>
        <taxon>Bacteria</taxon>
        <taxon>Bacillati</taxon>
        <taxon>Actinomycetota</taxon>
        <taxon>Actinomycetes</taxon>
        <taxon>Pseudonocardiales</taxon>
        <taxon>Pseudonocardiaceae</taxon>
        <taxon>Amycolatopsis</taxon>
    </lineage>
</organism>